<protein>
    <recommendedName>
        <fullName evidence="3">DUF3455 domain-containing protein</fullName>
    </recommendedName>
</protein>
<organism evidence="2">
    <name type="scientific">Granulicella tundricola (strain ATCC BAA-1859 / DSM 23138 / MP5ACTX9)</name>
    <dbReference type="NCBI Taxonomy" id="1198114"/>
    <lineage>
        <taxon>Bacteria</taxon>
        <taxon>Pseudomonadati</taxon>
        <taxon>Acidobacteriota</taxon>
        <taxon>Terriglobia</taxon>
        <taxon>Terriglobales</taxon>
        <taxon>Acidobacteriaceae</taxon>
        <taxon>Granulicella</taxon>
    </lineage>
</organism>
<dbReference type="Proteomes" id="UP000000343">
    <property type="component" value="Chromosome"/>
</dbReference>
<name>E8X4L5_GRATM</name>
<keyword evidence="2" id="KW-1185">Reference proteome</keyword>
<dbReference type="eggNOG" id="ENOG50330AH">
    <property type="taxonomic scope" value="Bacteria"/>
</dbReference>
<reference evidence="2" key="1">
    <citation type="submission" date="2011-01" db="EMBL/GenBank/DDBJ databases">
        <title>Complete sequence of chromosome of Acidobacterium sp. MP5ACTX9.</title>
        <authorList>
            <consortium name="US DOE Joint Genome Institute"/>
            <person name="Lucas S."/>
            <person name="Copeland A."/>
            <person name="Lapidus A."/>
            <person name="Cheng J.-F."/>
            <person name="Goodwin L."/>
            <person name="Pitluck S."/>
            <person name="Teshima H."/>
            <person name="Detter J.C."/>
            <person name="Han C."/>
            <person name="Tapia R."/>
            <person name="Land M."/>
            <person name="Hauser L."/>
            <person name="Kyrpides N."/>
            <person name="Ivanova N."/>
            <person name="Ovchinnikova G."/>
            <person name="Pagani I."/>
            <person name="Rawat S.R."/>
            <person name="Mannisto M."/>
            <person name="Haggblom M.M."/>
            <person name="Woyke T."/>
        </authorList>
    </citation>
    <scope>NUCLEOTIDE SEQUENCE [LARGE SCALE GENOMIC DNA]</scope>
    <source>
        <strain evidence="2">MP5ACTX9</strain>
    </source>
</reference>
<sequence>MIRFVTTCVLSLSGVAALGQSGAQSVDVPAGFHAVLTAEGRGVQIYKCQKKDAGMAWVFVAPEAKLFVDGVEVGSHGAGPVWMYKDGSSVHGKVVSNMSSPVAGAVPWLLLKGVDAAGAGEMAGVAYIRRSETKGGVARVDGCDVAHEGAESRVPYTATYSFYAAGS</sequence>
<proteinExistence type="predicted"/>
<dbReference type="HOGENOM" id="CLU_101709_1_1_0"/>
<dbReference type="RefSeq" id="WP_013580741.1">
    <property type="nucleotide sequence ID" value="NC_015064.1"/>
</dbReference>
<dbReference type="EMBL" id="CP002480">
    <property type="protein sequence ID" value="ADW69425.1"/>
    <property type="molecule type" value="Genomic_DNA"/>
</dbReference>
<dbReference type="PaxDb" id="1198114-AciX9_2388"/>
<evidence type="ECO:0000313" key="2">
    <source>
        <dbReference type="Proteomes" id="UP000000343"/>
    </source>
</evidence>
<gene>
    <name evidence="1" type="ordered locus">AciX9_2388</name>
</gene>
<evidence type="ECO:0008006" key="3">
    <source>
        <dbReference type="Google" id="ProtNLM"/>
    </source>
</evidence>
<accession>E8X4L5</accession>
<dbReference type="PANTHER" id="PTHR35567">
    <property type="entry name" value="MALATE DEHYDROGENASE (AFU_ORTHOLOGUE AFUA_2G13800)"/>
    <property type="match status" value="1"/>
</dbReference>
<dbReference type="KEGG" id="acm:AciX9_2388"/>
<dbReference type="STRING" id="1198114.AciX9_2388"/>
<dbReference type="OrthoDB" id="193535at2"/>
<evidence type="ECO:0000313" key="1">
    <source>
        <dbReference type="EMBL" id="ADW69425.1"/>
    </source>
</evidence>
<dbReference type="AlphaFoldDB" id="E8X4L5"/>
<dbReference type="Pfam" id="PF11937">
    <property type="entry name" value="DUF3455"/>
    <property type="match status" value="1"/>
</dbReference>
<dbReference type="PANTHER" id="PTHR35567:SF1">
    <property type="entry name" value="CONSERVED FUNGAL PROTEIN (AFU_ORTHOLOGUE AFUA_1G14230)"/>
    <property type="match status" value="1"/>
</dbReference>
<dbReference type="InterPro" id="IPR021851">
    <property type="entry name" value="DUF3455"/>
</dbReference>